<dbReference type="Proteomes" id="UP000248688">
    <property type="component" value="Chromosome"/>
</dbReference>
<proteinExistence type="predicted"/>
<name>A0A2Z4IKN6_9BACT</name>
<dbReference type="OrthoDB" id="981921at2"/>
<accession>A0A2Z4IKN6</accession>
<protein>
    <submittedName>
        <fullName evidence="2">DUF4296 domain-containing protein</fullName>
    </submittedName>
</protein>
<sequence length="115" mass="13271">MKKAIFFFVFVIGVVSCSDDKAPKYLLSEDEMVGIMVDIHMAEGMASSLPVSYDSSKKLYPLFESRVFEEHQVADTTYTKSLEYYLRDTEMMKELYSRVIDSLNVKEKIGQEDDK</sequence>
<keyword evidence="3" id="KW-1185">Reference proteome</keyword>
<feature type="domain" description="DUF4296" evidence="1">
    <location>
        <begin position="23"/>
        <end position="108"/>
    </location>
</feature>
<evidence type="ECO:0000259" key="1">
    <source>
        <dbReference type="Pfam" id="PF14129"/>
    </source>
</evidence>
<dbReference type="InterPro" id="IPR025381">
    <property type="entry name" value="DUF4296"/>
</dbReference>
<dbReference type="PROSITE" id="PS51257">
    <property type="entry name" value="PROKAR_LIPOPROTEIN"/>
    <property type="match status" value="1"/>
</dbReference>
<dbReference type="KEGG" id="est:DN752_16905"/>
<dbReference type="RefSeq" id="WP_112785046.1">
    <property type="nucleotide sequence ID" value="NZ_CP030041.1"/>
</dbReference>
<dbReference type="AlphaFoldDB" id="A0A2Z4IKN6"/>
<dbReference type="EMBL" id="CP030041">
    <property type="protein sequence ID" value="AWW31671.1"/>
    <property type="molecule type" value="Genomic_DNA"/>
</dbReference>
<evidence type="ECO:0000313" key="2">
    <source>
        <dbReference type="EMBL" id="AWW31671.1"/>
    </source>
</evidence>
<gene>
    <name evidence="2" type="ORF">DN752_16905</name>
</gene>
<reference evidence="2 3" key="1">
    <citation type="submission" date="2018-06" db="EMBL/GenBank/DDBJ databases">
        <title>Echinicola strongylocentroti sp. nov., isolated from a sea urchin Strongylocentrotus intermedius.</title>
        <authorList>
            <person name="Bae S.S."/>
        </authorList>
    </citation>
    <scope>NUCLEOTIDE SEQUENCE [LARGE SCALE GENOMIC DNA]</scope>
    <source>
        <strain evidence="2 3">MEBiC08714</strain>
    </source>
</reference>
<evidence type="ECO:0000313" key="3">
    <source>
        <dbReference type="Proteomes" id="UP000248688"/>
    </source>
</evidence>
<dbReference type="Pfam" id="PF14129">
    <property type="entry name" value="DUF4296"/>
    <property type="match status" value="1"/>
</dbReference>
<organism evidence="2 3">
    <name type="scientific">Echinicola strongylocentroti</name>
    <dbReference type="NCBI Taxonomy" id="1795355"/>
    <lineage>
        <taxon>Bacteria</taxon>
        <taxon>Pseudomonadati</taxon>
        <taxon>Bacteroidota</taxon>
        <taxon>Cytophagia</taxon>
        <taxon>Cytophagales</taxon>
        <taxon>Cyclobacteriaceae</taxon>
        <taxon>Echinicola</taxon>
    </lineage>
</organism>